<evidence type="ECO:0000313" key="6">
    <source>
        <dbReference type="EMBL" id="EIW87251.1"/>
    </source>
</evidence>
<dbReference type="Gene3D" id="6.10.140.2220">
    <property type="match status" value="1"/>
</dbReference>
<dbReference type="Pfam" id="PF01753">
    <property type="entry name" value="zf-MYND"/>
    <property type="match status" value="1"/>
</dbReference>
<accession>A0A5M3N8R7</accession>
<dbReference type="EMBL" id="JH711573">
    <property type="protein sequence ID" value="EIW87251.1"/>
    <property type="molecule type" value="Genomic_DNA"/>
</dbReference>
<dbReference type="PROSITE" id="PS50865">
    <property type="entry name" value="ZF_MYND_2"/>
    <property type="match status" value="1"/>
</dbReference>
<comment type="caution">
    <text evidence="6">The sequence shown here is derived from an EMBL/GenBank/DDBJ whole genome shotgun (WGS) entry which is preliminary data.</text>
</comment>
<feature type="domain" description="MYND-type" evidence="5">
    <location>
        <begin position="297"/>
        <end position="345"/>
    </location>
</feature>
<protein>
    <recommendedName>
        <fullName evidence="5">MYND-type domain-containing protein</fullName>
    </recommendedName>
</protein>
<evidence type="ECO:0000256" key="3">
    <source>
        <dbReference type="ARBA" id="ARBA00022833"/>
    </source>
</evidence>
<dbReference type="Proteomes" id="UP000053558">
    <property type="component" value="Unassembled WGS sequence"/>
</dbReference>
<proteinExistence type="predicted"/>
<dbReference type="KEGG" id="cput:CONPUDRAFT_149283"/>
<dbReference type="RefSeq" id="XP_007763803.1">
    <property type="nucleotide sequence ID" value="XM_007765613.1"/>
</dbReference>
<evidence type="ECO:0000313" key="7">
    <source>
        <dbReference type="Proteomes" id="UP000053558"/>
    </source>
</evidence>
<keyword evidence="2 4" id="KW-0863">Zinc-finger</keyword>
<evidence type="ECO:0000256" key="4">
    <source>
        <dbReference type="PROSITE-ProRule" id="PRU00134"/>
    </source>
</evidence>
<name>A0A5M3N8R7_CONPW</name>
<evidence type="ECO:0000256" key="1">
    <source>
        <dbReference type="ARBA" id="ARBA00022723"/>
    </source>
</evidence>
<dbReference type="SUPFAM" id="SSF144232">
    <property type="entry name" value="HIT/MYND zinc finger-like"/>
    <property type="match status" value="1"/>
</dbReference>
<sequence length="506" mass="58258">MSSAKDDPQNAYRMDNSGSVFANSFFPVTNVRKSRNKWVRDWDKGVAEICSLERDEEKDWSEGSISVFGFLSVKLNISRRKKLDRRDHLTIRHARDDCAKRYEDVINILRTVKDTSVSRGDQREWFSLISNTSRRDIICEGFEETCWKSFFGQDGRMLCPELTTAELTRDRGQGLFDFFDRCLLAGNAGGVENFENVIVRSDWWRSAEGDDKMRALNTTLEISKWCYEYCTCVRYMFLLDFILLTLRPIVDKCQGVTQALTEESMVANRVLWNLGPAAAQDLLSEQKNVNSRFALGCEHCGHKRTDRGAKKYRVCKKCKQTLNFNVPYCSMRCQKAHWPEHKPRCGREKVSKSRDAGRPEYSYSVALQLQMMMHENHPVDYVLFSRDTIPTGYMAAFQDQTKSDMFGDLLDVLVVDADKPGLDVIAKCLVDAVDDDVTLQSGITREDVIMQLTEEFEIDVRSQLEALEAKLAVENDEERYKGMLIQELVEYDDEDYSSDESEESLD</sequence>
<dbReference type="GeneID" id="19202571"/>
<evidence type="ECO:0000256" key="2">
    <source>
        <dbReference type="ARBA" id="ARBA00022771"/>
    </source>
</evidence>
<keyword evidence="3" id="KW-0862">Zinc</keyword>
<dbReference type="GO" id="GO:0008270">
    <property type="term" value="F:zinc ion binding"/>
    <property type="evidence" value="ECO:0007669"/>
    <property type="project" value="UniProtKB-KW"/>
</dbReference>
<dbReference type="AlphaFoldDB" id="A0A5M3N8R7"/>
<dbReference type="InterPro" id="IPR002893">
    <property type="entry name" value="Znf_MYND"/>
</dbReference>
<dbReference type="OrthoDB" id="432970at2759"/>
<organism evidence="6 7">
    <name type="scientific">Coniophora puteana (strain RWD-64-598)</name>
    <name type="common">Brown rot fungus</name>
    <dbReference type="NCBI Taxonomy" id="741705"/>
    <lineage>
        <taxon>Eukaryota</taxon>
        <taxon>Fungi</taxon>
        <taxon>Dikarya</taxon>
        <taxon>Basidiomycota</taxon>
        <taxon>Agaricomycotina</taxon>
        <taxon>Agaricomycetes</taxon>
        <taxon>Agaricomycetidae</taxon>
        <taxon>Boletales</taxon>
        <taxon>Coniophorineae</taxon>
        <taxon>Coniophoraceae</taxon>
        <taxon>Coniophora</taxon>
    </lineage>
</organism>
<gene>
    <name evidence="6" type="ORF">CONPUDRAFT_149283</name>
</gene>
<reference evidence="7" key="1">
    <citation type="journal article" date="2012" name="Science">
        <title>The Paleozoic origin of enzymatic lignin decomposition reconstructed from 31 fungal genomes.</title>
        <authorList>
            <person name="Floudas D."/>
            <person name="Binder M."/>
            <person name="Riley R."/>
            <person name="Barry K."/>
            <person name="Blanchette R.A."/>
            <person name="Henrissat B."/>
            <person name="Martinez A.T."/>
            <person name="Otillar R."/>
            <person name="Spatafora J.W."/>
            <person name="Yadav J.S."/>
            <person name="Aerts A."/>
            <person name="Benoit I."/>
            <person name="Boyd A."/>
            <person name="Carlson A."/>
            <person name="Copeland A."/>
            <person name="Coutinho P.M."/>
            <person name="de Vries R.P."/>
            <person name="Ferreira P."/>
            <person name="Findley K."/>
            <person name="Foster B."/>
            <person name="Gaskell J."/>
            <person name="Glotzer D."/>
            <person name="Gorecki P."/>
            <person name="Heitman J."/>
            <person name="Hesse C."/>
            <person name="Hori C."/>
            <person name="Igarashi K."/>
            <person name="Jurgens J.A."/>
            <person name="Kallen N."/>
            <person name="Kersten P."/>
            <person name="Kohler A."/>
            <person name="Kuees U."/>
            <person name="Kumar T.K.A."/>
            <person name="Kuo A."/>
            <person name="LaButti K."/>
            <person name="Larrondo L.F."/>
            <person name="Lindquist E."/>
            <person name="Ling A."/>
            <person name="Lombard V."/>
            <person name="Lucas S."/>
            <person name="Lundell T."/>
            <person name="Martin R."/>
            <person name="McLaughlin D.J."/>
            <person name="Morgenstern I."/>
            <person name="Morin E."/>
            <person name="Murat C."/>
            <person name="Nagy L.G."/>
            <person name="Nolan M."/>
            <person name="Ohm R.A."/>
            <person name="Patyshakuliyeva A."/>
            <person name="Rokas A."/>
            <person name="Ruiz-Duenas F.J."/>
            <person name="Sabat G."/>
            <person name="Salamov A."/>
            <person name="Samejima M."/>
            <person name="Schmutz J."/>
            <person name="Slot J.C."/>
            <person name="St John F."/>
            <person name="Stenlid J."/>
            <person name="Sun H."/>
            <person name="Sun S."/>
            <person name="Syed K."/>
            <person name="Tsang A."/>
            <person name="Wiebenga A."/>
            <person name="Young D."/>
            <person name="Pisabarro A."/>
            <person name="Eastwood D.C."/>
            <person name="Martin F."/>
            <person name="Cullen D."/>
            <person name="Grigoriev I.V."/>
            <person name="Hibbett D.S."/>
        </authorList>
    </citation>
    <scope>NUCLEOTIDE SEQUENCE [LARGE SCALE GENOMIC DNA]</scope>
    <source>
        <strain evidence="7">RWD-64-598 SS2</strain>
    </source>
</reference>
<keyword evidence="7" id="KW-1185">Reference proteome</keyword>
<keyword evidence="1" id="KW-0479">Metal-binding</keyword>
<evidence type="ECO:0000259" key="5">
    <source>
        <dbReference type="PROSITE" id="PS50865"/>
    </source>
</evidence>